<feature type="compositionally biased region" description="Acidic residues" evidence="1">
    <location>
        <begin position="168"/>
        <end position="197"/>
    </location>
</feature>
<gene>
    <name evidence="4" type="ORF">ACFFHM_16165</name>
</gene>
<dbReference type="PANTHER" id="PTHR34475">
    <property type="match status" value="1"/>
</dbReference>
<dbReference type="InterPro" id="IPR010982">
    <property type="entry name" value="Lambda_DNA-bd_dom_sf"/>
</dbReference>
<dbReference type="PANTHER" id="PTHR34475:SF1">
    <property type="entry name" value="CYTOSKELETON PROTEIN RODZ"/>
    <property type="match status" value="1"/>
</dbReference>
<feature type="transmembrane region" description="Helical" evidence="2">
    <location>
        <begin position="111"/>
        <end position="132"/>
    </location>
</feature>
<dbReference type="Gene3D" id="1.10.260.40">
    <property type="entry name" value="lambda repressor-like DNA-binding domains"/>
    <property type="match status" value="1"/>
</dbReference>
<dbReference type="InterPro" id="IPR050400">
    <property type="entry name" value="Bact_Cytoskel_RodZ"/>
</dbReference>
<dbReference type="Pfam" id="PF13413">
    <property type="entry name" value="HTH_25"/>
    <property type="match status" value="1"/>
</dbReference>
<dbReference type="SUPFAM" id="SSF47413">
    <property type="entry name" value="lambda repressor-like DNA-binding domains"/>
    <property type="match status" value="1"/>
</dbReference>
<sequence>MLGLSELGQHLKEQREQKQLSLEDLQRTTKIQKRYLIAIEEGRFDALPGIFYARAFVKTYAEAIGLDPDPLFDQYKNELPNPQREAVTLPSRTERSKPASAPKKRPRKGSFLPALVAIVFIAIIIVGIWLMAQGGGTGDDGAVAPDDGENLEADFSEYVGEDPGVVEPESDEEESNVPEELEQEEHEEQEEQEEVEPEVTLTFKESVGNTSFFELENGQFSDVRIELIGRSYIDVKNAKGKTFYSGTPSEGDEVPLDIEAEEQVIFNFGASQFVNLYINDKQLEFPLDITHQKIDITIVKSSE</sequence>
<evidence type="ECO:0000313" key="4">
    <source>
        <dbReference type="EMBL" id="MFC0471989.1"/>
    </source>
</evidence>
<dbReference type="RefSeq" id="WP_335961128.1">
    <property type="nucleotide sequence ID" value="NZ_JAXBLX010000014.1"/>
</dbReference>
<dbReference type="Pfam" id="PF13464">
    <property type="entry name" value="RodZ_C"/>
    <property type="match status" value="1"/>
</dbReference>
<keyword evidence="2" id="KW-0472">Membrane</keyword>
<dbReference type="Proteomes" id="UP001589838">
    <property type="component" value="Unassembled WGS sequence"/>
</dbReference>
<organism evidence="4 5">
    <name type="scientific">Halalkalibacter kiskunsagensis</name>
    <dbReference type="NCBI Taxonomy" id="1548599"/>
    <lineage>
        <taxon>Bacteria</taxon>
        <taxon>Bacillati</taxon>
        <taxon>Bacillota</taxon>
        <taxon>Bacilli</taxon>
        <taxon>Bacillales</taxon>
        <taxon>Bacillaceae</taxon>
        <taxon>Halalkalibacter</taxon>
    </lineage>
</organism>
<protein>
    <submittedName>
        <fullName evidence="4">RodZ domain-containing protein</fullName>
    </submittedName>
</protein>
<reference evidence="4 5" key="1">
    <citation type="submission" date="2024-09" db="EMBL/GenBank/DDBJ databases">
        <authorList>
            <person name="Sun Q."/>
            <person name="Mori K."/>
        </authorList>
    </citation>
    <scope>NUCLEOTIDE SEQUENCE [LARGE SCALE GENOMIC DNA]</scope>
    <source>
        <strain evidence="4 5">NCAIM B.02610</strain>
    </source>
</reference>
<keyword evidence="2" id="KW-1133">Transmembrane helix</keyword>
<name>A0ABV6KFG7_9BACI</name>
<accession>A0ABV6KFG7</accession>
<evidence type="ECO:0000256" key="1">
    <source>
        <dbReference type="SAM" id="MobiDB-lite"/>
    </source>
</evidence>
<dbReference type="InterPro" id="IPR025194">
    <property type="entry name" value="RodZ-like_C"/>
</dbReference>
<evidence type="ECO:0000313" key="5">
    <source>
        <dbReference type="Proteomes" id="UP001589838"/>
    </source>
</evidence>
<dbReference type="CDD" id="cd00093">
    <property type="entry name" value="HTH_XRE"/>
    <property type="match status" value="1"/>
</dbReference>
<evidence type="ECO:0000259" key="3">
    <source>
        <dbReference type="Pfam" id="PF13464"/>
    </source>
</evidence>
<feature type="region of interest" description="Disordered" evidence="1">
    <location>
        <begin position="82"/>
        <end position="107"/>
    </location>
</feature>
<feature type="domain" description="Cytoskeleton protein RodZ-like C-terminal" evidence="3">
    <location>
        <begin position="225"/>
        <end position="285"/>
    </location>
</feature>
<keyword evidence="2" id="KW-0812">Transmembrane</keyword>
<comment type="caution">
    <text evidence="4">The sequence shown here is derived from an EMBL/GenBank/DDBJ whole genome shotgun (WGS) entry which is preliminary data.</text>
</comment>
<keyword evidence="5" id="KW-1185">Reference proteome</keyword>
<dbReference type="EMBL" id="JBHLUX010000038">
    <property type="protein sequence ID" value="MFC0471989.1"/>
    <property type="molecule type" value="Genomic_DNA"/>
</dbReference>
<feature type="region of interest" description="Disordered" evidence="1">
    <location>
        <begin position="161"/>
        <end position="198"/>
    </location>
</feature>
<dbReference type="InterPro" id="IPR001387">
    <property type="entry name" value="Cro/C1-type_HTH"/>
</dbReference>
<proteinExistence type="predicted"/>
<evidence type="ECO:0000256" key="2">
    <source>
        <dbReference type="SAM" id="Phobius"/>
    </source>
</evidence>